<gene>
    <name evidence="2" type="ORF">AURANDRAFT_61244</name>
</gene>
<dbReference type="InParanoid" id="F0XXL0"/>
<dbReference type="GeneID" id="20223385"/>
<dbReference type="AlphaFoldDB" id="F0XXL0"/>
<organism evidence="3">
    <name type="scientific">Aureococcus anophagefferens</name>
    <name type="common">Harmful bloom alga</name>
    <dbReference type="NCBI Taxonomy" id="44056"/>
    <lineage>
        <taxon>Eukaryota</taxon>
        <taxon>Sar</taxon>
        <taxon>Stramenopiles</taxon>
        <taxon>Ochrophyta</taxon>
        <taxon>Pelagophyceae</taxon>
        <taxon>Pelagomonadales</taxon>
        <taxon>Pelagomonadaceae</taxon>
        <taxon>Aureococcus</taxon>
    </lineage>
</organism>
<dbReference type="EMBL" id="GL833121">
    <property type="protein sequence ID" value="EGB12331.1"/>
    <property type="molecule type" value="Genomic_DNA"/>
</dbReference>
<feature type="compositionally biased region" description="Low complexity" evidence="1">
    <location>
        <begin position="32"/>
        <end position="44"/>
    </location>
</feature>
<dbReference type="RefSeq" id="XP_009033381.1">
    <property type="nucleotide sequence ID" value="XM_009035133.1"/>
</dbReference>
<protein>
    <submittedName>
        <fullName evidence="2">Uncharacterized protein</fullName>
    </submittedName>
</protein>
<sequence>MQARSLELQRMRARTAEARLSAAARGRRASAVRRAATAGGAALPRRPKWDFTLEPPEFAPDALRDRPPLPRPLCRQGPRLRPAPPPELPPPALPPPEPDAPDAPPEPEEPDAPAPPEPDAPEPEEPEEPAAPAAPAPRLRTCERCNVEYEGEHVCQRSPFRLHRRPRTVSSMVASRSAATLARRAGSALPRSRSAPNFLRQCPRCMVLYQGDLHECGQ</sequence>
<proteinExistence type="predicted"/>
<reference evidence="2 3" key="1">
    <citation type="journal article" date="2011" name="Proc. Natl. Acad. Sci. U.S.A.">
        <title>Niche of harmful alga Aureococcus anophagefferens revealed through ecogenomics.</title>
        <authorList>
            <person name="Gobler C.J."/>
            <person name="Berry D.L."/>
            <person name="Dyhrman S.T."/>
            <person name="Wilhelm S.W."/>
            <person name="Salamov A."/>
            <person name="Lobanov A.V."/>
            <person name="Zhang Y."/>
            <person name="Collier J.L."/>
            <person name="Wurch L.L."/>
            <person name="Kustka A.B."/>
            <person name="Dill B.D."/>
            <person name="Shah M."/>
            <person name="VerBerkmoes N.C."/>
            <person name="Kuo A."/>
            <person name="Terry A."/>
            <person name="Pangilinan J."/>
            <person name="Lindquist E.A."/>
            <person name="Lucas S."/>
            <person name="Paulsen I.T."/>
            <person name="Hattenrath-Lehmann T.K."/>
            <person name="Talmage S.C."/>
            <person name="Walker E.A."/>
            <person name="Koch F."/>
            <person name="Burson A.M."/>
            <person name="Marcoval M.A."/>
            <person name="Tang Y.Z."/>
            <person name="Lecleir G.R."/>
            <person name="Coyne K.J."/>
            <person name="Berg G.M."/>
            <person name="Bertrand E.M."/>
            <person name="Saito M.A."/>
            <person name="Gladyshev V.N."/>
            <person name="Grigoriev I.V."/>
        </authorList>
    </citation>
    <scope>NUCLEOTIDE SEQUENCE [LARGE SCALE GENOMIC DNA]</scope>
    <source>
        <strain evidence="3">CCMP 1984</strain>
    </source>
</reference>
<feature type="compositionally biased region" description="Acidic residues" evidence="1">
    <location>
        <begin position="119"/>
        <end position="128"/>
    </location>
</feature>
<feature type="region of interest" description="Disordered" evidence="1">
    <location>
        <begin position="19"/>
        <end position="137"/>
    </location>
</feature>
<evidence type="ECO:0000313" key="2">
    <source>
        <dbReference type="EMBL" id="EGB12331.1"/>
    </source>
</evidence>
<evidence type="ECO:0000313" key="3">
    <source>
        <dbReference type="Proteomes" id="UP000002729"/>
    </source>
</evidence>
<dbReference type="Proteomes" id="UP000002729">
    <property type="component" value="Unassembled WGS sequence"/>
</dbReference>
<dbReference type="KEGG" id="aaf:AURANDRAFT_61244"/>
<name>F0XXL0_AURAN</name>
<feature type="compositionally biased region" description="Pro residues" evidence="1">
    <location>
        <begin position="81"/>
        <end position="104"/>
    </location>
</feature>
<evidence type="ECO:0000256" key="1">
    <source>
        <dbReference type="SAM" id="MobiDB-lite"/>
    </source>
</evidence>
<keyword evidence="3" id="KW-1185">Reference proteome</keyword>
<accession>F0XXL0</accession>